<evidence type="ECO:0000313" key="2">
    <source>
        <dbReference type="Proteomes" id="UP000464657"/>
    </source>
</evidence>
<name>A0A7L4ZF64_9FLAO</name>
<dbReference type="AlphaFoldDB" id="A0A7L4ZF64"/>
<dbReference type="Proteomes" id="UP000464657">
    <property type="component" value="Chromosome"/>
</dbReference>
<dbReference type="RefSeq" id="WP_160127861.1">
    <property type="nucleotide sequence ID" value="NZ_CP019288.1"/>
</dbReference>
<dbReference type="OrthoDB" id="1164322at2"/>
<evidence type="ECO:0000313" key="1">
    <source>
        <dbReference type="EMBL" id="QHI35091.1"/>
    </source>
</evidence>
<proteinExistence type="predicted"/>
<organism evidence="1 2">
    <name type="scientific">Kordia antarctica</name>
    <dbReference type="NCBI Taxonomy" id="1218801"/>
    <lineage>
        <taxon>Bacteria</taxon>
        <taxon>Pseudomonadati</taxon>
        <taxon>Bacteroidota</taxon>
        <taxon>Flavobacteriia</taxon>
        <taxon>Flavobacteriales</taxon>
        <taxon>Flavobacteriaceae</taxon>
        <taxon>Kordia</taxon>
    </lineage>
</organism>
<dbReference type="EMBL" id="CP019288">
    <property type="protein sequence ID" value="QHI35091.1"/>
    <property type="molecule type" value="Genomic_DNA"/>
</dbReference>
<keyword evidence="2" id="KW-1185">Reference proteome</keyword>
<accession>A0A7L4ZF64</accession>
<protein>
    <recommendedName>
        <fullName evidence="3">Class I lanthipeptide</fullName>
    </recommendedName>
</protein>
<dbReference type="KEGG" id="kan:IMCC3317_04370"/>
<sequence length="54" mass="5829">MKKNVLNLKGAQQLDKSAQAEINGGKVPPGGCPGSLEWNPIERCCYNYSTNVCC</sequence>
<reference evidence="1 2" key="1">
    <citation type="journal article" date="2013" name="Int. J. Syst. Evol. Microbiol.">
        <title>Kordia antarctica sp. nov., isolated from Antarctic seawater.</title>
        <authorList>
            <person name="Baek K."/>
            <person name="Choi A."/>
            <person name="Kang I."/>
            <person name="Lee K."/>
            <person name="Cho J.C."/>
        </authorList>
    </citation>
    <scope>NUCLEOTIDE SEQUENCE [LARGE SCALE GENOMIC DNA]</scope>
    <source>
        <strain evidence="1 2">IMCC3317</strain>
    </source>
</reference>
<gene>
    <name evidence="1" type="ORF">IMCC3317_04370</name>
</gene>
<evidence type="ECO:0008006" key="3">
    <source>
        <dbReference type="Google" id="ProtNLM"/>
    </source>
</evidence>